<accession>A0A8S1FCY5</accession>
<evidence type="ECO:0000313" key="2">
    <source>
        <dbReference type="Proteomes" id="UP000494206"/>
    </source>
</evidence>
<dbReference type="Proteomes" id="UP000494206">
    <property type="component" value="Unassembled WGS sequence"/>
</dbReference>
<name>A0A8S1FCY5_9PELO</name>
<proteinExistence type="predicted"/>
<comment type="caution">
    <text evidence="1">The sequence shown here is derived from an EMBL/GenBank/DDBJ whole genome shotgun (WGS) entry which is preliminary data.</text>
</comment>
<dbReference type="AlphaFoldDB" id="A0A8S1FCY5"/>
<keyword evidence="2" id="KW-1185">Reference proteome</keyword>
<reference evidence="1 2" key="1">
    <citation type="submission" date="2020-04" db="EMBL/GenBank/DDBJ databases">
        <authorList>
            <person name="Laetsch R D."/>
            <person name="Stevens L."/>
            <person name="Kumar S."/>
            <person name="Blaxter L. M."/>
        </authorList>
    </citation>
    <scope>NUCLEOTIDE SEQUENCE [LARGE SCALE GENOMIC DNA]</scope>
</reference>
<dbReference type="EMBL" id="CADEPM010000010">
    <property type="protein sequence ID" value="CAB3410305.1"/>
    <property type="molecule type" value="Genomic_DNA"/>
</dbReference>
<sequence>MEPIFVSDIQLYQEKILGRKWKCFVAVFYEENQLGKSRIELYQSQQKFRILDVSKIILLENCISLKAGKTETGISFIKLNFRDETSIQISSEELLKITEVISTICFPKKVYSLQCVTIAPSTSLESPTDDGDFFDFPESYPVLRLQSIPGRHRTMGFYSLILGECFQINGPNDAHCFPYSSIIWVAAGELCFGIEVDNEGIFEFATGDPLLIVEHLRGHVRFSCNFSPPKQKTICRFNRYFHPIRPECSPIASNNSTMESVDSGGVFTKVDSNIPTSPDTSISSLLNPEQDYIHRVVKNELRRNASTEMLRNKISFLQKIKSENRADFEENANTDFVRLQVPKMILAEQIRFPSSKNVSFQEAEMKIALPRQTDL</sequence>
<dbReference type="InterPro" id="IPR011993">
    <property type="entry name" value="PH-like_dom_sf"/>
</dbReference>
<protein>
    <recommendedName>
        <fullName evidence="3">PH domain-containing protein</fullName>
    </recommendedName>
</protein>
<evidence type="ECO:0000313" key="1">
    <source>
        <dbReference type="EMBL" id="CAB3410305.1"/>
    </source>
</evidence>
<organism evidence="1 2">
    <name type="scientific">Caenorhabditis bovis</name>
    <dbReference type="NCBI Taxonomy" id="2654633"/>
    <lineage>
        <taxon>Eukaryota</taxon>
        <taxon>Metazoa</taxon>
        <taxon>Ecdysozoa</taxon>
        <taxon>Nematoda</taxon>
        <taxon>Chromadorea</taxon>
        <taxon>Rhabditida</taxon>
        <taxon>Rhabditina</taxon>
        <taxon>Rhabditomorpha</taxon>
        <taxon>Rhabditoidea</taxon>
        <taxon>Rhabditidae</taxon>
        <taxon>Peloderinae</taxon>
        <taxon>Caenorhabditis</taxon>
    </lineage>
</organism>
<dbReference type="Gene3D" id="2.30.29.30">
    <property type="entry name" value="Pleckstrin-homology domain (PH domain)/Phosphotyrosine-binding domain (PTB)"/>
    <property type="match status" value="1"/>
</dbReference>
<evidence type="ECO:0008006" key="3">
    <source>
        <dbReference type="Google" id="ProtNLM"/>
    </source>
</evidence>
<gene>
    <name evidence="1" type="ORF">CBOVIS_LOCUS11851</name>
</gene>
<dbReference type="OrthoDB" id="5798238at2759"/>